<dbReference type="PANTHER" id="PTHR24346:SF93">
    <property type="entry name" value="NUAK FAMILY SNF1-LIKE KINASE 1"/>
    <property type="match status" value="1"/>
</dbReference>
<dbReference type="InterPro" id="IPR000719">
    <property type="entry name" value="Prot_kinase_dom"/>
</dbReference>
<evidence type="ECO:0000313" key="10">
    <source>
        <dbReference type="Proteomes" id="UP001374579"/>
    </source>
</evidence>
<comment type="caution">
    <text evidence="9">The sequence shown here is derived from an EMBL/GenBank/DDBJ whole genome shotgun (WGS) entry which is preliminary data.</text>
</comment>
<evidence type="ECO:0000256" key="7">
    <source>
        <dbReference type="SAM" id="MobiDB-lite"/>
    </source>
</evidence>
<keyword evidence="2" id="KW-0808">Transferase</keyword>
<dbReference type="InterPro" id="IPR011009">
    <property type="entry name" value="Kinase-like_dom_sf"/>
</dbReference>
<reference evidence="9 10" key="1">
    <citation type="submission" date="2024-02" db="EMBL/GenBank/DDBJ databases">
        <title>Chromosome-scale genome assembly of the rough periwinkle Littorina saxatilis.</title>
        <authorList>
            <person name="De Jode A."/>
            <person name="Faria R."/>
            <person name="Formenti G."/>
            <person name="Sims Y."/>
            <person name="Smith T.P."/>
            <person name="Tracey A."/>
            <person name="Wood J.M.D."/>
            <person name="Zagrodzka Z.B."/>
            <person name="Johannesson K."/>
            <person name="Butlin R.K."/>
            <person name="Leder E.H."/>
        </authorList>
    </citation>
    <scope>NUCLEOTIDE SEQUENCE [LARGE SCALE GENOMIC DNA]</scope>
    <source>
        <strain evidence="9">Snail1</strain>
        <tissue evidence="9">Muscle</tissue>
    </source>
</reference>
<dbReference type="InterPro" id="IPR008271">
    <property type="entry name" value="Ser/Thr_kinase_AS"/>
</dbReference>
<gene>
    <name evidence="9" type="ORF">V1264_020924</name>
</gene>
<dbReference type="Gene3D" id="1.10.510.10">
    <property type="entry name" value="Transferase(Phosphotransferase) domain 1"/>
    <property type="match status" value="1"/>
</dbReference>
<dbReference type="GO" id="GO:0005524">
    <property type="term" value="F:ATP binding"/>
    <property type="evidence" value="ECO:0007669"/>
    <property type="project" value="UniProtKB-UniRule"/>
</dbReference>
<feature type="region of interest" description="Disordered" evidence="7">
    <location>
        <begin position="425"/>
        <end position="492"/>
    </location>
</feature>
<dbReference type="GO" id="GO:0050321">
    <property type="term" value="F:tau-protein kinase activity"/>
    <property type="evidence" value="ECO:0007669"/>
    <property type="project" value="TreeGrafter"/>
</dbReference>
<feature type="compositionally biased region" description="Polar residues" evidence="7">
    <location>
        <begin position="429"/>
        <end position="447"/>
    </location>
</feature>
<feature type="region of interest" description="Disordered" evidence="7">
    <location>
        <begin position="1013"/>
        <end position="1040"/>
    </location>
</feature>
<keyword evidence="5 6" id="KW-0067">ATP-binding</keyword>
<dbReference type="GO" id="GO:0000226">
    <property type="term" value="P:microtubule cytoskeleton organization"/>
    <property type="evidence" value="ECO:0007669"/>
    <property type="project" value="TreeGrafter"/>
</dbReference>
<keyword evidence="4" id="KW-0418">Kinase</keyword>
<feature type="compositionally biased region" description="Polar residues" evidence="7">
    <location>
        <begin position="85"/>
        <end position="94"/>
    </location>
</feature>
<dbReference type="SUPFAM" id="SSF56112">
    <property type="entry name" value="Protein kinase-like (PK-like)"/>
    <property type="match status" value="1"/>
</dbReference>
<dbReference type="AlphaFoldDB" id="A0AAN9BB93"/>
<sequence>MPSTEAQSIMGAKRHQKLPDNTAKGHIFPDNTKQATDPPTLHDNTPGTLTLHDTTPGTPTLHDTTPGTPTLHDTTPGTPTLHDNTPGTPTLHDNTPGTLTLQDNTQGTLTLYDNTPGTLTLHDNTPGTLTLHDNTPGTPTLHDNTPGTATLIQPQRHNLKNRFELLRTLGEGSYGKVKLACERVTGHQVAIKYVKKSKIQNEADLTRIRREIRILSSLRHPNIVNIRQVYEKKDRIVLVMDCATGGELYDYLNTHRCLPESQTRRFFRQISAALHCIHQNGIVHRDLKLENIVLDEERNVKIADFGLANYFSPDSMLKTFCGSPLYASPEIVNGKAYHGPEVDVWSLGVILYTLSYGAMPFQHSNLKVLRQQISSGHYVQPSQPCGAASLIRHMLTVKSSLRATLPDILGHWWVNLGHDVTPDGRQCRPLTQSGHNTTFENDLDPTSSLPPPGLHRVPGSRSLGRPVKVTNDDLDPISRLPPPGLHRVPGSRSWRRSVKVTHDESQQLFDFGSSSLSSLSSRCPQKGHERQSNSDGGLPWNPTVACGVEKLHTRVMESLGCPEQTEDNSGRSLDEKAIATLALSDAHSNQPTPGQHNTIATLALSDAHSNQPTPGQHNTIATLALSDAHSNQPTPGQHNTIVTLALSDAHSNQPTPGQHNTIATLALSDAHSNQPTPGQHNTIATLALSDSHSNQPTPGQHNAIATLALSDAHSNQPTPGQHNTIATLALSDSHSNQPTPGQHNTIATLALSDAHSNQPTPDKHYGVVKHTPPDANPRQSEGRDSYQPHSERCTVLKTHGVLDLDRRPTRSILKIKGKFSGGDSGCCVMSDDAALRLEEEEDDCPLCRSTLSDCPQSLLTSQTVRGLSEQSILTSQTVQGMSGQSILTSQTVQGMSEQSLLTSQTVQGMSEQSILTSQTVQGMSGQSLVTSHTEKGLSGQSLVTSQTVQWMPGQPLVTSQTEKRMSGQFLVTSQTEKGMSGQLTDPGTAAVPPLSSNIPRSSACSPHLLSAEHGSVPTGPRSNGQCHNPPVPAHSDDCPRKLHTQSTLAQATGSHRNATTGYATSTYHVTGSVSDVIIPNAMCLCHVSYDVSKVVRRHKGILKNSASTTSNSSSTTKMSSLEEAGKRFSVGSVSSCSSADILDLSYDSGDCEPIGDPYHVTAVAGVCGGVHNEDRDSLTLQGDNSTPGLE</sequence>
<keyword evidence="3 6" id="KW-0547">Nucleotide-binding</keyword>
<name>A0AAN9BB93_9CAEN</name>
<evidence type="ECO:0000256" key="2">
    <source>
        <dbReference type="ARBA" id="ARBA00022679"/>
    </source>
</evidence>
<dbReference type="InterPro" id="IPR017441">
    <property type="entry name" value="Protein_kinase_ATP_BS"/>
</dbReference>
<protein>
    <recommendedName>
        <fullName evidence="8">Protein kinase domain-containing protein</fullName>
    </recommendedName>
</protein>
<dbReference type="Proteomes" id="UP001374579">
    <property type="component" value="Unassembled WGS sequence"/>
</dbReference>
<evidence type="ECO:0000313" key="9">
    <source>
        <dbReference type="EMBL" id="KAK7102743.1"/>
    </source>
</evidence>
<feature type="compositionally biased region" description="Low complexity" evidence="7">
    <location>
        <begin position="45"/>
        <end position="83"/>
    </location>
</feature>
<accession>A0AAN9BB93</accession>
<evidence type="ECO:0000256" key="5">
    <source>
        <dbReference type="ARBA" id="ARBA00022840"/>
    </source>
</evidence>
<dbReference type="Pfam" id="PF00069">
    <property type="entry name" value="Pkinase"/>
    <property type="match status" value="1"/>
</dbReference>
<evidence type="ECO:0000259" key="8">
    <source>
        <dbReference type="PROSITE" id="PS50011"/>
    </source>
</evidence>
<evidence type="ECO:0000256" key="4">
    <source>
        <dbReference type="ARBA" id="ARBA00022777"/>
    </source>
</evidence>
<dbReference type="PROSITE" id="PS00108">
    <property type="entry name" value="PROTEIN_KINASE_ST"/>
    <property type="match status" value="1"/>
</dbReference>
<feature type="region of interest" description="Disordered" evidence="7">
    <location>
        <begin position="1"/>
        <end position="94"/>
    </location>
</feature>
<feature type="compositionally biased region" description="Basic and acidic residues" evidence="7">
    <location>
        <begin position="780"/>
        <end position="789"/>
    </location>
</feature>
<dbReference type="PANTHER" id="PTHR24346">
    <property type="entry name" value="MAP/MICROTUBULE AFFINITY-REGULATING KINASE"/>
    <property type="match status" value="1"/>
</dbReference>
<evidence type="ECO:0000256" key="3">
    <source>
        <dbReference type="ARBA" id="ARBA00022741"/>
    </source>
</evidence>
<dbReference type="FunFam" id="1.10.510.10:FF:000571">
    <property type="entry name" value="Maternal embryonic leucine zipper kinase"/>
    <property type="match status" value="1"/>
</dbReference>
<evidence type="ECO:0000256" key="1">
    <source>
        <dbReference type="ARBA" id="ARBA00022527"/>
    </source>
</evidence>
<feature type="region of interest" description="Disordered" evidence="7">
    <location>
        <begin position="513"/>
        <end position="539"/>
    </location>
</feature>
<keyword evidence="10" id="KW-1185">Reference proteome</keyword>
<feature type="region of interest" description="Disordered" evidence="7">
    <location>
        <begin position="754"/>
        <end position="789"/>
    </location>
</feature>
<feature type="binding site" evidence="6">
    <location>
        <position position="196"/>
    </location>
    <ligand>
        <name>ATP</name>
        <dbReference type="ChEBI" id="CHEBI:30616"/>
    </ligand>
</feature>
<dbReference type="PROSITE" id="PS00107">
    <property type="entry name" value="PROTEIN_KINASE_ATP"/>
    <property type="match status" value="1"/>
</dbReference>
<feature type="domain" description="Protein kinase" evidence="8">
    <location>
        <begin position="163"/>
        <end position="414"/>
    </location>
</feature>
<dbReference type="PROSITE" id="PS50011">
    <property type="entry name" value="PROTEIN_KINASE_DOM"/>
    <property type="match status" value="1"/>
</dbReference>
<proteinExistence type="predicted"/>
<dbReference type="FunFam" id="3.30.200.20:FF:000042">
    <property type="entry name" value="Aurora kinase A"/>
    <property type="match status" value="1"/>
</dbReference>
<dbReference type="GO" id="GO:0005737">
    <property type="term" value="C:cytoplasm"/>
    <property type="evidence" value="ECO:0007669"/>
    <property type="project" value="TreeGrafter"/>
</dbReference>
<organism evidence="9 10">
    <name type="scientific">Littorina saxatilis</name>
    <dbReference type="NCBI Taxonomy" id="31220"/>
    <lineage>
        <taxon>Eukaryota</taxon>
        <taxon>Metazoa</taxon>
        <taxon>Spiralia</taxon>
        <taxon>Lophotrochozoa</taxon>
        <taxon>Mollusca</taxon>
        <taxon>Gastropoda</taxon>
        <taxon>Caenogastropoda</taxon>
        <taxon>Littorinimorpha</taxon>
        <taxon>Littorinoidea</taxon>
        <taxon>Littorinidae</taxon>
        <taxon>Littorina</taxon>
    </lineage>
</organism>
<dbReference type="GO" id="GO:0035556">
    <property type="term" value="P:intracellular signal transduction"/>
    <property type="evidence" value="ECO:0007669"/>
    <property type="project" value="TreeGrafter"/>
</dbReference>
<evidence type="ECO:0000256" key="6">
    <source>
        <dbReference type="PROSITE-ProRule" id="PRU10141"/>
    </source>
</evidence>
<dbReference type="SMART" id="SM00220">
    <property type="entry name" value="S_TKc"/>
    <property type="match status" value="1"/>
</dbReference>
<dbReference type="EMBL" id="JBAMIC010000010">
    <property type="protein sequence ID" value="KAK7102743.1"/>
    <property type="molecule type" value="Genomic_DNA"/>
</dbReference>
<keyword evidence="1" id="KW-0723">Serine/threonine-protein kinase</keyword>